<dbReference type="STRING" id="796606.BMMGA3_02825"/>
<keyword evidence="3" id="KW-1185">Reference proteome</keyword>
<dbReference type="AlphaFoldDB" id="I3E308"/>
<dbReference type="KEGG" id="bmet:BMMGA3_02825"/>
<dbReference type="InterPro" id="IPR011009">
    <property type="entry name" value="Kinase-like_dom_sf"/>
</dbReference>
<reference evidence="2 3" key="1">
    <citation type="journal article" date="2015" name="BMC Genomics">
        <title>Transcriptome analysis of thermophilic methylotrophic Bacillus methanolicus MGA3 using RNA-sequencing provides detailed insights into its previously uncharted transcriptional landscape.</title>
        <authorList>
            <person name="Irla M."/>
            <person name="Neshat A."/>
            <person name="Brautaset T."/>
            <person name="Ruckert C."/>
            <person name="Kalinowski J."/>
            <person name="Wendisch V.F."/>
        </authorList>
    </citation>
    <scope>NUCLEOTIDE SEQUENCE [LARGE SCALE GENOMIC DNA]</scope>
    <source>
        <strain evidence="3">MGA3 / ATCC 53907</strain>
    </source>
</reference>
<dbReference type="RefSeq" id="WP_003348001.1">
    <property type="nucleotide sequence ID" value="NZ_ADWW01000003.1"/>
</dbReference>
<evidence type="ECO:0000313" key="3">
    <source>
        <dbReference type="Proteomes" id="UP000027602"/>
    </source>
</evidence>
<organism evidence="2 3">
    <name type="scientific">Bacillus methanolicus (strain MGA3 / ATCC 53907)</name>
    <dbReference type="NCBI Taxonomy" id="796606"/>
    <lineage>
        <taxon>Bacteria</taxon>
        <taxon>Bacillati</taxon>
        <taxon>Bacillota</taxon>
        <taxon>Bacilli</taxon>
        <taxon>Bacillales</taxon>
        <taxon>Bacillaceae</taxon>
        <taxon>Bacillus</taxon>
    </lineage>
</organism>
<dbReference type="InterPro" id="IPR046748">
    <property type="entry name" value="HipA_2"/>
</dbReference>
<evidence type="ECO:0000313" key="2">
    <source>
        <dbReference type="EMBL" id="AIE59029.1"/>
    </source>
</evidence>
<dbReference type="EMBL" id="CP007739">
    <property type="protein sequence ID" value="AIE59029.1"/>
    <property type="molecule type" value="Genomic_DNA"/>
</dbReference>
<dbReference type="eggNOG" id="ENOG5031089">
    <property type="taxonomic scope" value="Bacteria"/>
</dbReference>
<dbReference type="HOGENOM" id="CLU_1084363_0_0_9"/>
<evidence type="ECO:0000259" key="1">
    <source>
        <dbReference type="Pfam" id="PF20613"/>
    </source>
</evidence>
<dbReference type="OrthoDB" id="2939938at2"/>
<dbReference type="SUPFAM" id="SSF56112">
    <property type="entry name" value="Protein kinase-like (PK-like)"/>
    <property type="match status" value="1"/>
</dbReference>
<accession>I3E308</accession>
<dbReference type="Proteomes" id="UP000027602">
    <property type="component" value="Chromosome"/>
</dbReference>
<sequence length="262" mass="30861">MNPVNYIHLFESKTNNAHLITFDNGVDYVVKLYKAKEDKALINEWFAYCIARFMGLPVPYSYLVEMPEMFIETIPNIKDLQYTSMQFASKYINDSVNAHEANIQNIINHCDLAKIIVFDYWLCNTDRTRKNVLLQEKTPGSYYLWVIDHAEILSSFCWTTNDLEHLPQKIIKSATHEMMAKYITDEKELKQQVKIIQSIPTQLLEEILSFVPNDWNISDEEKCELIKTLNFRRYKILPLLIGKFIKRVYRPIHSPSPNDRKT</sequence>
<gene>
    <name evidence="2" type="ORF">BMMGA3_02825</name>
</gene>
<dbReference type="Pfam" id="PF20613">
    <property type="entry name" value="HipA_2"/>
    <property type="match status" value="1"/>
</dbReference>
<proteinExistence type="predicted"/>
<protein>
    <recommendedName>
        <fullName evidence="1">HipA-like kinase domain-containing protein</fullName>
    </recommendedName>
</protein>
<name>I3E308_BACMM</name>
<feature type="domain" description="HipA-like kinase" evidence="1">
    <location>
        <begin position="18"/>
        <end position="223"/>
    </location>
</feature>